<organism evidence="1 2">
    <name type="scientific">Ixodes persulcatus</name>
    <name type="common">Taiga tick</name>
    <dbReference type="NCBI Taxonomy" id="34615"/>
    <lineage>
        <taxon>Eukaryota</taxon>
        <taxon>Metazoa</taxon>
        <taxon>Ecdysozoa</taxon>
        <taxon>Arthropoda</taxon>
        <taxon>Chelicerata</taxon>
        <taxon>Arachnida</taxon>
        <taxon>Acari</taxon>
        <taxon>Parasitiformes</taxon>
        <taxon>Ixodida</taxon>
        <taxon>Ixodoidea</taxon>
        <taxon>Ixodidae</taxon>
        <taxon>Ixodinae</taxon>
        <taxon>Ixodes</taxon>
    </lineage>
</organism>
<proteinExistence type="predicted"/>
<gene>
    <name evidence="1" type="ORF">HPB47_005398</name>
</gene>
<protein>
    <submittedName>
        <fullName evidence="1">Uncharacterized protein</fullName>
    </submittedName>
</protein>
<name>A0AC60PDC7_IXOPE</name>
<sequence>MPPLVLFCGFRDIEDVGSFFRDQALEKGHRLFENNHVYAVREEDGVEIAAKCHSQQGKHVYDVTIRLNPQSRKIIRRVVHLPVGLLVHNGKPWLCGSADGLFGLTTGTVLLEIKCPSSIRNSLIVDITRKTSLVDCSGVRHGPGQAARPRCSCPAFASPSTHCLAPARDFSADCLSRALCLVFHPRLLHSPPLKARTLGDFMSLREPLGFMGDRCCCCRSGHVAASESGVGSDITVGVLCPDLRIAFPTPALRRLAVPGHHCPSLAAEPPRDRHSLDQMARARRFYQSCSRPRWWTAPGSAKSTLDCGRRRQPERVRLVVVRPRQTSMTRRGELQGFFLVMLFVAVYGQRPVEQDRWGVYISVSSVVERRQLRLLELNWYNVPHDIWREAYIFLIDRDPSETPWSVLESHQVTGPSGTQKTSVVFPRLNWANLTTDACLGFWQHCQKLGHLSFSQLFIPGTHNSAMYDVSSPESVSLVDNFLFNQEEPIINQLYYGIRSLDLRVQEKRGEFWITHDLVRGQVTVREVLQQVRQFVEATGEPVLLDFHRFTTGFSSKSNSSLENHQKLVSLITQELGDFLLERDGTAVKLADILGQCQPVNRGARSRRTVIVCYNSPYFGQGSYYLSPGVRQLWANAVNLTSLRSYLENRVCEPSFGIATSSMVQMTARFPRNLVSNRKLAQQVNFPATGWFRDAWWQCAKPSGDGFLFGQQYHQCCHRC</sequence>
<dbReference type="EMBL" id="JABSTQ010010813">
    <property type="protein sequence ID" value="KAG0417708.1"/>
    <property type="molecule type" value="Genomic_DNA"/>
</dbReference>
<dbReference type="Proteomes" id="UP000805193">
    <property type="component" value="Unassembled WGS sequence"/>
</dbReference>
<comment type="caution">
    <text evidence="1">The sequence shown here is derived from an EMBL/GenBank/DDBJ whole genome shotgun (WGS) entry which is preliminary data.</text>
</comment>
<accession>A0AC60PDC7</accession>
<reference evidence="1 2" key="1">
    <citation type="journal article" date="2020" name="Cell">
        <title>Large-Scale Comparative Analyses of Tick Genomes Elucidate Their Genetic Diversity and Vector Capacities.</title>
        <authorList>
            <consortium name="Tick Genome and Microbiome Consortium (TIGMIC)"/>
            <person name="Jia N."/>
            <person name="Wang J."/>
            <person name="Shi W."/>
            <person name="Du L."/>
            <person name="Sun Y."/>
            <person name="Zhan W."/>
            <person name="Jiang J.F."/>
            <person name="Wang Q."/>
            <person name="Zhang B."/>
            <person name="Ji P."/>
            <person name="Bell-Sakyi L."/>
            <person name="Cui X.M."/>
            <person name="Yuan T.T."/>
            <person name="Jiang B.G."/>
            <person name="Yang W.F."/>
            <person name="Lam T.T."/>
            <person name="Chang Q.C."/>
            <person name="Ding S.J."/>
            <person name="Wang X.J."/>
            <person name="Zhu J.G."/>
            <person name="Ruan X.D."/>
            <person name="Zhao L."/>
            <person name="Wei J.T."/>
            <person name="Ye R.Z."/>
            <person name="Que T.C."/>
            <person name="Du C.H."/>
            <person name="Zhou Y.H."/>
            <person name="Cheng J.X."/>
            <person name="Dai P.F."/>
            <person name="Guo W.B."/>
            <person name="Han X.H."/>
            <person name="Huang E.J."/>
            <person name="Li L.F."/>
            <person name="Wei W."/>
            <person name="Gao Y.C."/>
            <person name="Liu J.Z."/>
            <person name="Shao H.Z."/>
            <person name="Wang X."/>
            <person name="Wang C.C."/>
            <person name="Yang T.C."/>
            <person name="Huo Q.B."/>
            <person name="Li W."/>
            <person name="Chen H.Y."/>
            <person name="Chen S.E."/>
            <person name="Zhou L.G."/>
            <person name="Ni X.B."/>
            <person name="Tian J.H."/>
            <person name="Sheng Y."/>
            <person name="Liu T."/>
            <person name="Pan Y.S."/>
            <person name="Xia L.Y."/>
            <person name="Li J."/>
            <person name="Zhao F."/>
            <person name="Cao W.C."/>
        </authorList>
    </citation>
    <scope>NUCLEOTIDE SEQUENCE [LARGE SCALE GENOMIC DNA]</scope>
    <source>
        <strain evidence="1">Iper-2018</strain>
    </source>
</reference>
<evidence type="ECO:0000313" key="2">
    <source>
        <dbReference type="Proteomes" id="UP000805193"/>
    </source>
</evidence>
<keyword evidence="2" id="KW-1185">Reference proteome</keyword>
<evidence type="ECO:0000313" key="1">
    <source>
        <dbReference type="EMBL" id="KAG0417708.1"/>
    </source>
</evidence>